<keyword evidence="3" id="KW-1185">Reference proteome</keyword>
<dbReference type="PANTHER" id="PTHR44119:SF4">
    <property type="entry name" value="AEROBIC COBALTOCHELATASE SUBUNIT COBN"/>
    <property type="match status" value="1"/>
</dbReference>
<dbReference type="Proteomes" id="UP000184196">
    <property type="component" value="Unassembled WGS sequence"/>
</dbReference>
<name>A0A1M5A6Z1_9FIRM</name>
<gene>
    <name evidence="2" type="ORF">SAMN02745218_01807</name>
</gene>
<organism evidence="2 3">
    <name type="scientific">Desulfofundulus australicus DSM 11792</name>
    <dbReference type="NCBI Taxonomy" id="1121425"/>
    <lineage>
        <taxon>Bacteria</taxon>
        <taxon>Bacillati</taxon>
        <taxon>Bacillota</taxon>
        <taxon>Clostridia</taxon>
        <taxon>Eubacteriales</taxon>
        <taxon>Peptococcaceae</taxon>
        <taxon>Desulfofundulus</taxon>
    </lineage>
</organism>
<proteinExistence type="predicted"/>
<evidence type="ECO:0000313" key="2">
    <source>
        <dbReference type="EMBL" id="SHF26078.1"/>
    </source>
</evidence>
<protein>
    <submittedName>
        <fullName evidence="2">CobN/Magnesium Chelatase</fullName>
    </submittedName>
</protein>
<dbReference type="Pfam" id="PF02514">
    <property type="entry name" value="CobN-Mg_chel"/>
    <property type="match status" value="1"/>
</dbReference>
<dbReference type="AlphaFoldDB" id="A0A1M5A6Z1"/>
<dbReference type="RefSeq" id="WP_242655911.1">
    <property type="nucleotide sequence ID" value="NZ_FQUW01000020.1"/>
</dbReference>
<dbReference type="InterPro" id="IPR003672">
    <property type="entry name" value="CobN/Mg_chltase"/>
</dbReference>
<accession>A0A1M5A6Z1</accession>
<evidence type="ECO:0000313" key="3">
    <source>
        <dbReference type="Proteomes" id="UP000184196"/>
    </source>
</evidence>
<sequence>MQKLLGKQNEEICRVLEYTVNTLVPALAATKQELDNCLNALAGGFVPPGPSGAPTRGMADILPTGCNFYSVDPQAVPSRAAWQVGRSLADALLERYRQEKGTYPGNVGIIPLEELGRPLIDVTIRASGMFRDAFLNVIHPYRSGLKKSIRGLCITLGEHLLEAIERGM</sequence>
<dbReference type="PANTHER" id="PTHR44119">
    <property type="entry name" value="MAGNESIUM-CHELATASE SUBUNIT CHLH, CHLOROPLASTIC"/>
    <property type="match status" value="1"/>
</dbReference>
<reference evidence="3" key="1">
    <citation type="submission" date="2016-11" db="EMBL/GenBank/DDBJ databases">
        <authorList>
            <person name="Varghese N."/>
            <person name="Submissions S."/>
        </authorList>
    </citation>
    <scope>NUCLEOTIDE SEQUENCE [LARGE SCALE GENOMIC DNA]</scope>
    <source>
        <strain evidence="3">DSM 11792</strain>
    </source>
</reference>
<dbReference type="EMBL" id="FQUW01000020">
    <property type="protein sequence ID" value="SHF26078.1"/>
    <property type="molecule type" value="Genomic_DNA"/>
</dbReference>
<evidence type="ECO:0000259" key="1">
    <source>
        <dbReference type="Pfam" id="PF02514"/>
    </source>
</evidence>
<feature type="domain" description="CobN/magnesium chelatase" evidence="1">
    <location>
        <begin position="12"/>
        <end position="110"/>
    </location>
</feature>